<evidence type="ECO:0000313" key="2">
    <source>
        <dbReference type="EMBL" id="CAI2371212.1"/>
    </source>
</evidence>
<accession>A0AAD1UQJ5</accession>
<sequence length="325" mass="36934">MREWRHNTRDSSPESADFNFIESDEKVQGDYIVGFFEDKKSQSSLEASEDLERTSITQDANSIELTLPHHAAEESTGRLNDFRNLVLADHEGDVGSSGLNEPDTPIDTPSSFVQECKSSKPANSSNFKKPPSVGGPLNRNSYSKTTRPVRALGLTQKVPEYCRTSLKKPKKQKPLNYEFYQKSVRKSKKKRAKAPLNRSNSDSTLERKYLRMFMTNKRDQVMTKYPSGSISSSGYRQRSIFINPTAGSMSDSKVVLKKPHYNHEGLMTPMGWKSHPSRILMPKFSYEFDHLRSSFRTQVQSNRELRDSKSICHLDCTKMNSDAGD</sequence>
<protein>
    <submittedName>
        <fullName evidence="2">Uncharacterized protein</fullName>
    </submittedName>
</protein>
<dbReference type="Proteomes" id="UP001295684">
    <property type="component" value="Unassembled WGS sequence"/>
</dbReference>
<feature type="compositionally biased region" description="Basic and acidic residues" evidence="1">
    <location>
        <begin position="1"/>
        <end position="12"/>
    </location>
</feature>
<feature type="region of interest" description="Disordered" evidence="1">
    <location>
        <begin position="1"/>
        <end position="22"/>
    </location>
</feature>
<organism evidence="2 3">
    <name type="scientific">Euplotes crassus</name>
    <dbReference type="NCBI Taxonomy" id="5936"/>
    <lineage>
        <taxon>Eukaryota</taxon>
        <taxon>Sar</taxon>
        <taxon>Alveolata</taxon>
        <taxon>Ciliophora</taxon>
        <taxon>Intramacronucleata</taxon>
        <taxon>Spirotrichea</taxon>
        <taxon>Hypotrichia</taxon>
        <taxon>Euplotida</taxon>
        <taxon>Euplotidae</taxon>
        <taxon>Moneuplotes</taxon>
    </lineage>
</organism>
<gene>
    <name evidence="2" type="ORF">ECRASSUSDP1_LOCUS12532</name>
</gene>
<dbReference type="EMBL" id="CAMPGE010012447">
    <property type="protein sequence ID" value="CAI2371212.1"/>
    <property type="molecule type" value="Genomic_DNA"/>
</dbReference>
<proteinExistence type="predicted"/>
<keyword evidence="3" id="KW-1185">Reference proteome</keyword>
<evidence type="ECO:0000313" key="3">
    <source>
        <dbReference type="Proteomes" id="UP001295684"/>
    </source>
</evidence>
<name>A0AAD1UQJ5_EUPCR</name>
<comment type="caution">
    <text evidence="2">The sequence shown here is derived from an EMBL/GenBank/DDBJ whole genome shotgun (WGS) entry which is preliminary data.</text>
</comment>
<dbReference type="AlphaFoldDB" id="A0AAD1UQJ5"/>
<reference evidence="2" key="1">
    <citation type="submission" date="2023-07" db="EMBL/GenBank/DDBJ databases">
        <authorList>
            <consortium name="AG Swart"/>
            <person name="Singh M."/>
            <person name="Singh A."/>
            <person name="Seah K."/>
            <person name="Emmerich C."/>
        </authorList>
    </citation>
    <scope>NUCLEOTIDE SEQUENCE</scope>
    <source>
        <strain evidence="2">DP1</strain>
    </source>
</reference>
<evidence type="ECO:0000256" key="1">
    <source>
        <dbReference type="SAM" id="MobiDB-lite"/>
    </source>
</evidence>
<feature type="region of interest" description="Disordered" evidence="1">
    <location>
        <begin position="93"/>
        <end position="150"/>
    </location>
</feature>